<dbReference type="PROSITE" id="PS00113">
    <property type="entry name" value="ADENYLATE_KINASE"/>
    <property type="match status" value="1"/>
</dbReference>
<reference evidence="8 9" key="1">
    <citation type="journal article" date="2013" name="Genome Announc.">
        <title>Complete Genome Sequence of Mycoplasma hyorhinis Strain SK76.</title>
        <authorList>
            <person name="Goodison S."/>
            <person name="Urquidi V."/>
            <person name="Kumar D."/>
            <person name="Reyes L."/>
            <person name="Rosser C.J."/>
        </authorList>
    </citation>
    <scope>NUCLEOTIDE SEQUENCE [LARGE SCALE GENOMIC DNA]</scope>
    <source>
        <strain evidence="8 9">SK76</strain>
    </source>
</reference>
<evidence type="ECO:0000313" key="9">
    <source>
        <dbReference type="Proteomes" id="UP000009399"/>
    </source>
</evidence>
<dbReference type="EMBL" id="CP003914">
    <property type="protein sequence ID" value="AFX74352.1"/>
    <property type="molecule type" value="Genomic_DNA"/>
</dbReference>
<dbReference type="GO" id="GO:0008270">
    <property type="term" value="F:zinc ion binding"/>
    <property type="evidence" value="ECO:0007669"/>
    <property type="project" value="UniProtKB-UniRule"/>
</dbReference>
<feature type="binding site" evidence="5">
    <location>
        <position position="157"/>
    </location>
    <ligand>
        <name>Zn(2+)</name>
        <dbReference type="ChEBI" id="CHEBI:29105"/>
        <note>structural</note>
    </ligand>
</feature>
<dbReference type="GO" id="GO:0044209">
    <property type="term" value="P:AMP salvage"/>
    <property type="evidence" value="ECO:0007669"/>
    <property type="project" value="UniProtKB-UniRule"/>
</dbReference>
<feature type="region of interest" description="LID" evidence="5">
    <location>
        <begin position="133"/>
        <end position="170"/>
    </location>
</feature>
<evidence type="ECO:0000313" key="8">
    <source>
        <dbReference type="EMBL" id="AFX74352.1"/>
    </source>
</evidence>
<dbReference type="Proteomes" id="UP000009399">
    <property type="component" value="Chromosome"/>
</dbReference>
<feature type="binding site" evidence="5">
    <location>
        <position position="137"/>
    </location>
    <ligand>
        <name>Zn(2+)</name>
        <dbReference type="ChEBI" id="CHEBI:29105"/>
        <note>structural</note>
    </ligand>
</feature>
<dbReference type="GO" id="GO:0005737">
    <property type="term" value="C:cytoplasm"/>
    <property type="evidence" value="ECO:0007669"/>
    <property type="project" value="UniProtKB-SubCell"/>
</dbReference>
<dbReference type="PANTHER" id="PTHR23359">
    <property type="entry name" value="NUCLEOTIDE KINASE"/>
    <property type="match status" value="1"/>
</dbReference>
<keyword evidence="5" id="KW-0963">Cytoplasm</keyword>
<keyword evidence="5 7" id="KW-0067">ATP-binding</keyword>
<comment type="pathway">
    <text evidence="5">Purine metabolism; AMP biosynthesis via salvage pathway; AMP from ADP: step 1/1.</text>
</comment>
<sequence>MIKNNKLTNKALNLIFLGSPGSGKGTLAGILKEQKQILHLSTGDLFRAKIASDEEFALKMKQIILQGLYVPDEITNNIVLDYLQNANLENGIILDGYPRTITQAKFLEQNNFKIDFVVYLQTSENIILERLSLRKYCPTCQSTYHDKFKPAKEGKYCFKDNTVVQRRKDDEPEAIKKRIAIYQEQTAPLINYYATQNLLIEFDANQDLNKLTEEVITTLWKL</sequence>
<evidence type="ECO:0000256" key="5">
    <source>
        <dbReference type="HAMAP-Rule" id="MF_00235"/>
    </source>
</evidence>
<dbReference type="Gene3D" id="3.40.50.300">
    <property type="entry name" value="P-loop containing nucleotide triphosphate hydrolases"/>
    <property type="match status" value="1"/>
</dbReference>
<feature type="binding site" evidence="5">
    <location>
        <begin position="143"/>
        <end position="144"/>
    </location>
    <ligand>
        <name>ATP</name>
        <dbReference type="ChEBI" id="CHEBI:30616"/>
    </ligand>
</feature>
<evidence type="ECO:0000256" key="3">
    <source>
        <dbReference type="ARBA" id="ARBA00022741"/>
    </source>
</evidence>
<dbReference type="AlphaFoldDB" id="A0AAI8AMY5"/>
<dbReference type="Pfam" id="PF00406">
    <property type="entry name" value="ADK"/>
    <property type="match status" value="1"/>
</dbReference>
<feature type="binding site" evidence="5">
    <location>
        <position position="178"/>
    </location>
    <ligand>
        <name>AMP</name>
        <dbReference type="ChEBI" id="CHEBI:456215"/>
    </ligand>
</feature>
<protein>
    <recommendedName>
        <fullName evidence="5 7">Adenylate kinase</fullName>
        <shortName evidence="5">AK</shortName>
        <ecNumber evidence="5 7">2.7.4.3</ecNumber>
    </recommendedName>
    <alternativeName>
        <fullName evidence="5">ATP-AMP transphosphorylase</fullName>
    </alternativeName>
    <alternativeName>
        <fullName evidence="5">ATP:AMP phosphotransferase</fullName>
    </alternativeName>
    <alternativeName>
        <fullName evidence="5">Adenylate monophosphate kinase</fullName>
    </alternativeName>
</protein>
<dbReference type="SUPFAM" id="SSF52540">
    <property type="entry name" value="P-loop containing nucleoside triphosphate hydrolases"/>
    <property type="match status" value="1"/>
</dbReference>
<comment type="subcellular location">
    <subcellularLocation>
        <location evidence="5 7">Cytoplasm</location>
    </subcellularLocation>
</comment>
<keyword evidence="5" id="KW-0479">Metal-binding</keyword>
<feature type="binding site" evidence="5">
    <location>
        <begin position="96"/>
        <end position="99"/>
    </location>
    <ligand>
        <name>AMP</name>
        <dbReference type="ChEBI" id="CHEBI:456215"/>
    </ligand>
</feature>
<dbReference type="GeneID" id="93248536"/>
<comment type="similarity">
    <text evidence="5 6">Belongs to the adenylate kinase family.</text>
</comment>
<dbReference type="InterPro" id="IPR027417">
    <property type="entry name" value="P-loop_NTPase"/>
</dbReference>
<name>A0AAI8AMY5_MESHY</name>
<comment type="function">
    <text evidence="5">Catalyzes the reversible transfer of the terminal phosphate group between ATP and AMP. Plays an important role in cellular energy homeostasis and in adenine nucleotide metabolism.</text>
</comment>
<feature type="binding site" evidence="5">
    <location>
        <begin position="21"/>
        <end position="26"/>
    </location>
    <ligand>
        <name>ATP</name>
        <dbReference type="ChEBI" id="CHEBI:30616"/>
    </ligand>
</feature>
<organism evidence="8 9">
    <name type="scientific">Mesomycoplasma hyorhinis SK76</name>
    <dbReference type="NCBI Taxonomy" id="1118964"/>
    <lineage>
        <taxon>Bacteria</taxon>
        <taxon>Bacillati</taxon>
        <taxon>Mycoplasmatota</taxon>
        <taxon>Mycoplasmoidales</taxon>
        <taxon>Metamycoplasmataceae</taxon>
        <taxon>Mesomycoplasma</taxon>
    </lineage>
</organism>
<keyword evidence="1 5" id="KW-0808">Transferase</keyword>
<evidence type="ECO:0000256" key="1">
    <source>
        <dbReference type="ARBA" id="ARBA00022679"/>
    </source>
</evidence>
<comment type="catalytic activity">
    <reaction evidence="5 7">
        <text>AMP + ATP = 2 ADP</text>
        <dbReference type="Rhea" id="RHEA:12973"/>
        <dbReference type="ChEBI" id="CHEBI:30616"/>
        <dbReference type="ChEBI" id="CHEBI:456215"/>
        <dbReference type="ChEBI" id="CHEBI:456216"/>
        <dbReference type="EC" id="2.7.4.3"/>
    </reaction>
</comment>
<keyword evidence="5" id="KW-0862">Zinc</keyword>
<comment type="domain">
    <text evidence="5">Consists of three domains, a large central CORE domain and two small peripheral domains, NMPbind and LID, which undergo movements during catalysis. The LID domain closes over the site of phosphoryl transfer upon ATP binding. Assembling and dissambling the active center during each catalytic cycle provides an effective means to prevent ATP hydrolysis. Some bacteria have evolved a zinc-coordinating structure that stabilizes the LID domain.</text>
</comment>
<accession>A0AAI8AMY5</accession>
<dbReference type="CDD" id="cd01428">
    <property type="entry name" value="ADK"/>
    <property type="match status" value="1"/>
</dbReference>
<dbReference type="PRINTS" id="PR00094">
    <property type="entry name" value="ADENYLTKNASE"/>
</dbReference>
<gene>
    <name evidence="5" type="primary">adk</name>
    <name evidence="8" type="ORF">MOS_428</name>
</gene>
<dbReference type="InterPro" id="IPR000850">
    <property type="entry name" value="Adenylat/UMP-CMP_kin"/>
</dbReference>
<feature type="region of interest" description="NMP" evidence="5">
    <location>
        <begin position="41"/>
        <end position="70"/>
    </location>
</feature>
<keyword evidence="4 5" id="KW-0418">Kinase</keyword>
<feature type="binding site" evidence="5">
    <location>
        <position position="206"/>
    </location>
    <ligand>
        <name>ATP</name>
        <dbReference type="ChEBI" id="CHEBI:30616"/>
    </ligand>
</feature>
<evidence type="ECO:0000256" key="6">
    <source>
        <dbReference type="RuleBase" id="RU003330"/>
    </source>
</evidence>
<dbReference type="NCBIfam" id="TIGR01351">
    <property type="entry name" value="adk"/>
    <property type="match status" value="1"/>
</dbReference>
<feature type="binding site" evidence="5">
    <location>
        <position position="140"/>
    </location>
    <ligand>
        <name>Zn(2+)</name>
        <dbReference type="ChEBI" id="CHEBI:29105"/>
        <note>structural</note>
    </ligand>
</feature>
<evidence type="ECO:0000256" key="7">
    <source>
        <dbReference type="RuleBase" id="RU003331"/>
    </source>
</evidence>
<comment type="subunit">
    <text evidence="5 7">Monomer.</text>
</comment>
<dbReference type="InterPro" id="IPR006259">
    <property type="entry name" value="Adenyl_kin_sub"/>
</dbReference>
<feature type="binding site" evidence="5">
    <location>
        <position position="167"/>
    </location>
    <ligand>
        <name>AMP</name>
        <dbReference type="ChEBI" id="CHEBI:456215"/>
    </ligand>
</feature>
<feature type="binding site" evidence="5">
    <location>
        <position position="47"/>
    </location>
    <ligand>
        <name>AMP</name>
        <dbReference type="ChEBI" id="CHEBI:456215"/>
    </ligand>
</feature>
<evidence type="ECO:0000256" key="4">
    <source>
        <dbReference type="ARBA" id="ARBA00022777"/>
    </source>
</evidence>
<feature type="binding site" evidence="5">
    <location>
        <begin position="68"/>
        <end position="70"/>
    </location>
    <ligand>
        <name>AMP</name>
        <dbReference type="ChEBI" id="CHEBI:456215"/>
    </ligand>
</feature>
<dbReference type="RefSeq" id="WP_014335573.1">
    <property type="nucleotide sequence ID" value="NC_019552.1"/>
</dbReference>
<dbReference type="HAMAP" id="MF_00235">
    <property type="entry name" value="Adenylate_kinase_Adk"/>
    <property type="match status" value="1"/>
</dbReference>
<proteinExistence type="inferred from homology"/>
<dbReference type="GO" id="GO:0004017">
    <property type="term" value="F:AMP kinase activity"/>
    <property type="evidence" value="ECO:0007669"/>
    <property type="project" value="UniProtKB-UniRule"/>
</dbReference>
<evidence type="ECO:0000256" key="2">
    <source>
        <dbReference type="ARBA" id="ARBA00022727"/>
    </source>
</evidence>
<dbReference type="KEGG" id="mhs:MOS_428"/>
<dbReference type="EC" id="2.7.4.3" evidence="5 7"/>
<keyword evidence="2 5" id="KW-0545">Nucleotide biosynthesis</keyword>
<feature type="binding site" evidence="5">
    <location>
        <position position="103"/>
    </location>
    <ligand>
        <name>AMP</name>
        <dbReference type="ChEBI" id="CHEBI:456215"/>
    </ligand>
</feature>
<dbReference type="GO" id="GO:0005524">
    <property type="term" value="F:ATP binding"/>
    <property type="evidence" value="ECO:0007669"/>
    <property type="project" value="UniProtKB-UniRule"/>
</dbReference>
<dbReference type="InterPro" id="IPR033690">
    <property type="entry name" value="Adenylat_kinase_CS"/>
</dbReference>
<feature type="binding site" evidence="5">
    <location>
        <position position="160"/>
    </location>
    <ligand>
        <name>Zn(2+)</name>
        <dbReference type="ChEBI" id="CHEBI:29105"/>
        <note>structural</note>
    </ligand>
</feature>
<keyword evidence="3 5" id="KW-0547">Nucleotide-binding</keyword>
<feature type="binding site" evidence="5">
    <location>
        <position position="134"/>
    </location>
    <ligand>
        <name>ATP</name>
        <dbReference type="ChEBI" id="CHEBI:30616"/>
    </ligand>
</feature>
<feature type="binding site" evidence="5">
    <location>
        <position position="42"/>
    </location>
    <ligand>
        <name>AMP</name>
        <dbReference type="ChEBI" id="CHEBI:456215"/>
    </ligand>
</feature>